<evidence type="ECO:0000256" key="3">
    <source>
        <dbReference type="PROSITE-ProRule" id="PRU00169"/>
    </source>
</evidence>
<gene>
    <name evidence="6" type="primary">cheC</name>
    <name evidence="6" type="ORF">GCM10007877_29850</name>
</gene>
<dbReference type="GO" id="GO:0000160">
    <property type="term" value="P:phosphorelay signal transduction system"/>
    <property type="evidence" value="ECO:0007669"/>
    <property type="project" value="InterPro"/>
</dbReference>
<dbReference type="SUPFAM" id="SSF103039">
    <property type="entry name" value="CheC-like"/>
    <property type="match status" value="1"/>
</dbReference>
<dbReference type="CDD" id="cd17593">
    <property type="entry name" value="REC_CheC-like"/>
    <property type="match status" value="1"/>
</dbReference>
<dbReference type="PANTHER" id="PTHR44591">
    <property type="entry name" value="STRESS RESPONSE REGULATOR PROTEIN 1"/>
    <property type="match status" value="1"/>
</dbReference>
<dbReference type="SMART" id="SM00448">
    <property type="entry name" value="REC"/>
    <property type="match status" value="1"/>
</dbReference>
<proteinExistence type="predicted"/>
<comment type="caution">
    <text evidence="6">The sequence shown here is derived from an EMBL/GenBank/DDBJ whole genome shotgun (WGS) entry which is preliminary data.</text>
</comment>
<dbReference type="PROSITE" id="PS50110">
    <property type="entry name" value="RESPONSE_REGULATORY"/>
    <property type="match status" value="1"/>
</dbReference>
<dbReference type="EMBL" id="BSPD01000073">
    <property type="protein sequence ID" value="GLS27266.1"/>
    <property type="molecule type" value="Genomic_DNA"/>
</dbReference>
<evidence type="ECO:0000313" key="6">
    <source>
        <dbReference type="EMBL" id="GLS27266.1"/>
    </source>
</evidence>
<dbReference type="PANTHER" id="PTHR44591:SF24">
    <property type="entry name" value="PROTEIN-GLUTAMATE METHYLESTERASE_PROTEIN-GLUTAMINE GLUTAMINASE 1"/>
    <property type="match status" value="1"/>
</dbReference>
<dbReference type="InterPro" id="IPR001789">
    <property type="entry name" value="Sig_transdc_resp-reg_receiver"/>
</dbReference>
<evidence type="ECO:0000313" key="7">
    <source>
        <dbReference type="Proteomes" id="UP001156870"/>
    </source>
</evidence>
<feature type="region of interest" description="Disordered" evidence="4">
    <location>
        <begin position="117"/>
        <end position="143"/>
    </location>
</feature>
<dbReference type="Pfam" id="PF00072">
    <property type="entry name" value="Response_reg"/>
    <property type="match status" value="1"/>
</dbReference>
<feature type="modified residue" description="4-aspartylphosphate" evidence="3">
    <location>
        <position position="42"/>
    </location>
</feature>
<dbReference type="CDD" id="cd17910">
    <property type="entry name" value="CheC_ClassII"/>
    <property type="match status" value="1"/>
</dbReference>
<sequence>MARKQIARSLPPNWPVTITFAGNGQEALEALQAGHGEVMFLDLTMPVMDGFETLENIRKLDLPTMVVVVSGDIQEKARARVLSLGALDFIKKPAEPDTVLEVLTRFGLYTPSSDETLTAAPQATKSVSDTQSETTQSDLSSRQSSSQFEVSSFDCYQEITNVAMGRAGDLLAKLTGEFVQLPVPKVNMLEPSELHMALNFAAEESISAVCQGFIGPGISGEALLLFEDTSINSMARLLHYSKITPDTEVEVLTDLSGALLGAILNGLGEQLNITFSQSYPNVLGRHSPVSQLIDANVKRWNTTLTIEVTYQIENFDIVCDVLLLFTADSVRSIDARLEYLLG</sequence>
<keyword evidence="1" id="KW-0145">Chemotaxis</keyword>
<evidence type="ECO:0000256" key="1">
    <source>
        <dbReference type="ARBA" id="ARBA00022500"/>
    </source>
</evidence>
<dbReference type="GO" id="GO:0006935">
    <property type="term" value="P:chemotaxis"/>
    <property type="evidence" value="ECO:0007669"/>
    <property type="project" value="UniProtKB-KW"/>
</dbReference>
<protein>
    <submittedName>
        <fullName evidence="6">Response regulator</fullName>
    </submittedName>
</protein>
<dbReference type="Proteomes" id="UP001156870">
    <property type="component" value="Unassembled WGS sequence"/>
</dbReference>
<dbReference type="InterPro" id="IPR050595">
    <property type="entry name" value="Bact_response_regulator"/>
</dbReference>
<accession>A0AA37TBM1</accession>
<evidence type="ECO:0000256" key="2">
    <source>
        <dbReference type="ARBA" id="ARBA00022553"/>
    </source>
</evidence>
<evidence type="ECO:0000259" key="5">
    <source>
        <dbReference type="PROSITE" id="PS50110"/>
    </source>
</evidence>
<dbReference type="AlphaFoldDB" id="A0AA37TBM1"/>
<dbReference type="Gene3D" id="3.40.50.2300">
    <property type="match status" value="1"/>
</dbReference>
<feature type="compositionally biased region" description="Polar residues" evidence="4">
    <location>
        <begin position="117"/>
        <end position="135"/>
    </location>
</feature>
<feature type="domain" description="Response regulatory" evidence="5">
    <location>
        <begin position="1"/>
        <end position="107"/>
    </location>
</feature>
<keyword evidence="2 3" id="KW-0597">Phosphoprotein</keyword>
<dbReference type="InterPro" id="IPR028976">
    <property type="entry name" value="CheC-like_sf"/>
</dbReference>
<name>A0AA37TBM1_9GAMM</name>
<dbReference type="InterPro" id="IPR011006">
    <property type="entry name" value="CheY-like_superfamily"/>
</dbReference>
<organism evidence="6 7">
    <name type="scientific">Marinibactrum halimedae</name>
    <dbReference type="NCBI Taxonomy" id="1444977"/>
    <lineage>
        <taxon>Bacteria</taxon>
        <taxon>Pseudomonadati</taxon>
        <taxon>Pseudomonadota</taxon>
        <taxon>Gammaproteobacteria</taxon>
        <taxon>Cellvibrionales</taxon>
        <taxon>Cellvibrionaceae</taxon>
        <taxon>Marinibactrum</taxon>
    </lineage>
</organism>
<keyword evidence="7" id="KW-1185">Reference proteome</keyword>
<reference evidence="6 7" key="1">
    <citation type="journal article" date="2014" name="Int. J. Syst. Evol. Microbiol.">
        <title>Complete genome sequence of Corynebacterium casei LMG S-19264T (=DSM 44701T), isolated from a smear-ripened cheese.</title>
        <authorList>
            <consortium name="US DOE Joint Genome Institute (JGI-PGF)"/>
            <person name="Walter F."/>
            <person name="Albersmeier A."/>
            <person name="Kalinowski J."/>
            <person name="Ruckert C."/>
        </authorList>
    </citation>
    <scope>NUCLEOTIDE SEQUENCE [LARGE SCALE GENOMIC DNA]</scope>
    <source>
        <strain evidence="6 7">NBRC 110095</strain>
    </source>
</reference>
<evidence type="ECO:0000256" key="4">
    <source>
        <dbReference type="SAM" id="MobiDB-lite"/>
    </source>
</evidence>
<dbReference type="Gene3D" id="3.40.1550.10">
    <property type="entry name" value="CheC-like"/>
    <property type="match status" value="1"/>
</dbReference>
<dbReference type="SUPFAM" id="SSF52172">
    <property type="entry name" value="CheY-like"/>
    <property type="match status" value="1"/>
</dbReference>